<evidence type="ECO:0000313" key="1">
    <source>
        <dbReference type="EMBL" id="KAF2265016.1"/>
    </source>
</evidence>
<sequence>MISPTDRKDLCIHLNKGDAALTFPSHYFGKVKDAFNRCHHGHAEDNDVDFRTFGFDDNKLNRKSPASMWTILHNNLPYTGQTQQGQYSSNYYYRGMCTMEVDTLIHTRKLSLATFARRMLLCLPIKMSISPDQHVRLEQPFYMKMHLDRAVCRNIVGSNRRLEILAGVRMIP</sequence>
<dbReference type="Proteomes" id="UP000800093">
    <property type="component" value="Unassembled WGS sequence"/>
</dbReference>
<protein>
    <submittedName>
        <fullName evidence="1">Uncharacterized protein</fullName>
    </submittedName>
</protein>
<dbReference type="AlphaFoldDB" id="A0A9P4N8I8"/>
<evidence type="ECO:0000313" key="2">
    <source>
        <dbReference type="Proteomes" id="UP000800093"/>
    </source>
</evidence>
<gene>
    <name evidence="1" type="ORF">CC78DRAFT_579694</name>
</gene>
<keyword evidence="2" id="KW-1185">Reference proteome</keyword>
<accession>A0A9P4N8I8</accession>
<organism evidence="1 2">
    <name type="scientific">Lojkania enalia</name>
    <dbReference type="NCBI Taxonomy" id="147567"/>
    <lineage>
        <taxon>Eukaryota</taxon>
        <taxon>Fungi</taxon>
        <taxon>Dikarya</taxon>
        <taxon>Ascomycota</taxon>
        <taxon>Pezizomycotina</taxon>
        <taxon>Dothideomycetes</taxon>
        <taxon>Pleosporomycetidae</taxon>
        <taxon>Pleosporales</taxon>
        <taxon>Pleosporales incertae sedis</taxon>
        <taxon>Lojkania</taxon>
    </lineage>
</organism>
<proteinExistence type="predicted"/>
<comment type="caution">
    <text evidence="1">The sequence shown here is derived from an EMBL/GenBank/DDBJ whole genome shotgun (WGS) entry which is preliminary data.</text>
</comment>
<reference evidence="2" key="1">
    <citation type="journal article" date="2020" name="Stud. Mycol.">
        <title>101 Dothideomycetes genomes: A test case for predicting lifestyles and emergence of pathogens.</title>
        <authorList>
            <person name="Haridas S."/>
            <person name="Albert R."/>
            <person name="Binder M."/>
            <person name="Bloem J."/>
            <person name="LaButti K."/>
            <person name="Salamov A."/>
            <person name="Andreopoulos B."/>
            <person name="Baker S."/>
            <person name="Barry K."/>
            <person name="Bills G."/>
            <person name="Bluhm B."/>
            <person name="Cannon C."/>
            <person name="Castanera R."/>
            <person name="Culley D."/>
            <person name="Daum C."/>
            <person name="Ezra D."/>
            <person name="Gonzalez J."/>
            <person name="Henrissat B."/>
            <person name="Kuo A."/>
            <person name="Liang C."/>
            <person name="Lipzen A."/>
            <person name="Lutzoni F."/>
            <person name="Magnuson J."/>
            <person name="Mondo S."/>
            <person name="Nolan M."/>
            <person name="Ohm R."/>
            <person name="Pangilinan J."/>
            <person name="Park H.-J."/>
            <person name="Ramirez L."/>
            <person name="Alfaro M."/>
            <person name="Sun H."/>
            <person name="Tritt A."/>
            <person name="Yoshinaga Y."/>
            <person name="Zwiers L.-H."/>
            <person name="Turgeon B."/>
            <person name="Goodwin S."/>
            <person name="Spatafora J."/>
            <person name="Crous P."/>
            <person name="Grigoriev I."/>
        </authorList>
    </citation>
    <scope>NUCLEOTIDE SEQUENCE [LARGE SCALE GENOMIC DNA]</scope>
    <source>
        <strain evidence="2">CBS 304.66</strain>
    </source>
</reference>
<name>A0A9P4N8I8_9PLEO</name>
<dbReference type="EMBL" id="ML986611">
    <property type="protein sequence ID" value="KAF2265016.1"/>
    <property type="molecule type" value="Genomic_DNA"/>
</dbReference>